<dbReference type="EMBL" id="CAKKLH010000317">
    <property type="protein sequence ID" value="CAH0111818.1"/>
    <property type="molecule type" value="Genomic_DNA"/>
</dbReference>
<dbReference type="AlphaFoldDB" id="A0A8J2WNX5"/>
<evidence type="ECO:0000313" key="3">
    <source>
        <dbReference type="EMBL" id="CAH0111818.1"/>
    </source>
</evidence>
<evidence type="ECO:0008006" key="5">
    <source>
        <dbReference type="Google" id="ProtNLM"/>
    </source>
</evidence>
<proteinExistence type="predicted"/>
<reference evidence="3" key="1">
    <citation type="submission" date="2021-11" db="EMBL/GenBank/DDBJ databases">
        <authorList>
            <person name="Schell T."/>
        </authorList>
    </citation>
    <scope>NUCLEOTIDE SEQUENCE</scope>
    <source>
        <strain evidence="3">M5</strain>
    </source>
</reference>
<feature type="coiled-coil region" evidence="1">
    <location>
        <begin position="789"/>
        <end position="826"/>
    </location>
</feature>
<evidence type="ECO:0000256" key="2">
    <source>
        <dbReference type="SAM" id="MobiDB-lite"/>
    </source>
</evidence>
<dbReference type="PANTHER" id="PTHR33223:SF6">
    <property type="entry name" value="CCHC-TYPE DOMAIN-CONTAINING PROTEIN"/>
    <property type="match status" value="1"/>
</dbReference>
<evidence type="ECO:0000313" key="4">
    <source>
        <dbReference type="Proteomes" id="UP000789390"/>
    </source>
</evidence>
<keyword evidence="1" id="KW-0175">Coiled coil</keyword>
<keyword evidence="4" id="KW-1185">Reference proteome</keyword>
<organism evidence="3 4">
    <name type="scientific">Daphnia galeata</name>
    <dbReference type="NCBI Taxonomy" id="27404"/>
    <lineage>
        <taxon>Eukaryota</taxon>
        <taxon>Metazoa</taxon>
        <taxon>Ecdysozoa</taxon>
        <taxon>Arthropoda</taxon>
        <taxon>Crustacea</taxon>
        <taxon>Branchiopoda</taxon>
        <taxon>Diplostraca</taxon>
        <taxon>Cladocera</taxon>
        <taxon>Anomopoda</taxon>
        <taxon>Daphniidae</taxon>
        <taxon>Daphnia</taxon>
    </lineage>
</organism>
<comment type="caution">
    <text evidence="3">The sequence shown here is derived from an EMBL/GenBank/DDBJ whole genome shotgun (WGS) entry which is preliminary data.</text>
</comment>
<accession>A0A8J2WNX5</accession>
<dbReference type="Proteomes" id="UP000789390">
    <property type="component" value="Unassembled WGS sequence"/>
</dbReference>
<feature type="region of interest" description="Disordered" evidence="2">
    <location>
        <begin position="209"/>
        <end position="251"/>
    </location>
</feature>
<evidence type="ECO:0000256" key="1">
    <source>
        <dbReference type="SAM" id="Coils"/>
    </source>
</evidence>
<gene>
    <name evidence="3" type="ORF">DGAL_LOCUS15475</name>
</gene>
<name>A0A8J2WNX5_9CRUS</name>
<protein>
    <recommendedName>
        <fullName evidence="5">Retrotransposon gag domain-containing protein</fullName>
    </recommendedName>
</protein>
<dbReference type="PANTHER" id="PTHR33223">
    <property type="entry name" value="CCHC-TYPE DOMAIN-CONTAINING PROTEIN"/>
    <property type="match status" value="1"/>
</dbReference>
<sequence>MVQCSSFVGCRFQMFARNSGPQFLVGDLQLYLNLQCVEKSGGNATGHTSSCCPTSSTPQQISLRQAHNPEAKVNTLEEETHLVGDVERGENHRSRRVRRAGLQTSRSLSEDKFQELILAQTEAEATIVGTAKCRRCMALLTSDRSRLIQTTPSGFPTTIMWLTQLARLNELIRSVISSVIRIIYLSDNDSSRKPEPASRLHLSSRHRIYKPPPATFQRPSPLQLQEHHQRAPSRGPHQAATPTSPPIERNTNCEFLPVTSYSVLRIFASANIFKTEFGDGQNFRSGGSDNVSLPPCYVYPRDPSTFFLVNHEPSTFELDLLFEVKFLLSFNNRDLPNDGDLLEALRAFIITRQIQTPTQLFQLLELKTYYSPLVSPTEAVSKVNTPARNPTLQQCSTSEKTAPNLTTLCSPIIESFNTTQAIAEEVLGETPTTPAIPNRPIVTYPEFTPHGILPITKPVPNCPNRKVTFSEMSETPSTEQAVFDETYEIELTNLLSVGLSPKNAIASALALAQAAIDEMSSTNTPPHPVGKWPSKGRSFSSSVGRPFESRRWIGCALADQLCYVGLDLGDFEEGRKLQLLRSKLHGEAAEEFDTFKLDSPIRSTSYKEVKARVMKLFLSMETRSQRSVEFHNMCREPEENIRRYANRMRKAFYLAYPLAGKNDPSTTASREQMLMDRFIEGLQPELQSRLKHKEFGSFEKLIYKAELLVCLAMAMEEAQTRSRIQAVYAAREEGSTTVLTRRCTHHLASVSDSDIFVFNTSLWQIQIFKFDGEIVPYNLVHRPFAFKISRAIQAARHEERRQRQRLERQQRQLRAVEHRQENQEHQDRFRAAVAAAHRHLAVIRAQRGNQLLLRHAIQIERPLQDENQQRRIRDGIVEADQRLENFQAQQEDEFVLQVQADPYDLQLAHPLEEAESDQHQ</sequence>